<evidence type="ECO:0000256" key="4">
    <source>
        <dbReference type="ARBA" id="ARBA00023136"/>
    </source>
</evidence>
<dbReference type="InterPro" id="IPR024371">
    <property type="entry name" value="AcetylCoA_trans_1-like"/>
</dbReference>
<dbReference type="Proteomes" id="UP001608902">
    <property type="component" value="Unassembled WGS sequence"/>
</dbReference>
<dbReference type="InterPro" id="IPR004752">
    <property type="entry name" value="AmpG_permease/AT-1"/>
</dbReference>
<dbReference type="Gene3D" id="1.20.1250.20">
    <property type="entry name" value="MFS general substrate transporter like domains"/>
    <property type="match status" value="1"/>
</dbReference>
<dbReference type="InterPro" id="IPR036259">
    <property type="entry name" value="MFS_trans_sf"/>
</dbReference>
<dbReference type="PANTHER" id="PTHR12778:SF9">
    <property type="entry name" value="ACETYL-COENZYME A TRANSPORTER 1"/>
    <property type="match status" value="1"/>
</dbReference>
<dbReference type="EMBL" id="JBGFUD010012399">
    <property type="protein sequence ID" value="MFH4983468.1"/>
    <property type="molecule type" value="Genomic_DNA"/>
</dbReference>
<evidence type="ECO:0000256" key="6">
    <source>
        <dbReference type="SAM" id="Phobius"/>
    </source>
</evidence>
<name>A0ABD6EU35_9BILA</name>
<keyword evidence="8" id="KW-1185">Reference proteome</keyword>
<evidence type="ECO:0000256" key="2">
    <source>
        <dbReference type="ARBA" id="ARBA00022692"/>
    </source>
</evidence>
<evidence type="ECO:0008006" key="9">
    <source>
        <dbReference type="Google" id="ProtNLM"/>
    </source>
</evidence>
<dbReference type="GO" id="GO:0016020">
    <property type="term" value="C:membrane"/>
    <property type="evidence" value="ECO:0007669"/>
    <property type="project" value="UniProtKB-SubCell"/>
</dbReference>
<feature type="transmembrane region" description="Helical" evidence="6">
    <location>
        <begin position="138"/>
        <end position="160"/>
    </location>
</feature>
<comment type="subcellular location">
    <subcellularLocation>
        <location evidence="1">Membrane</location>
        <topology evidence="1">Multi-pass membrane protein</topology>
    </subcellularLocation>
</comment>
<accession>A0ABD6EU35</accession>
<dbReference type="Pfam" id="PF13000">
    <property type="entry name" value="Acatn"/>
    <property type="match status" value="1"/>
</dbReference>
<feature type="compositionally biased region" description="Low complexity" evidence="5">
    <location>
        <begin position="10"/>
        <end position="22"/>
    </location>
</feature>
<proteinExistence type="predicted"/>
<keyword evidence="4 6" id="KW-0472">Membrane</keyword>
<protein>
    <recommendedName>
        <fullName evidence="9">Acetyl-coenzyme A transporter 1</fullName>
    </recommendedName>
</protein>
<reference evidence="7 8" key="1">
    <citation type="submission" date="2024-08" db="EMBL/GenBank/DDBJ databases">
        <title>Gnathostoma spinigerum genome.</title>
        <authorList>
            <person name="Gonzalez-Bertolin B."/>
            <person name="Monzon S."/>
            <person name="Zaballos A."/>
            <person name="Jimenez P."/>
            <person name="Dekumyoy P."/>
            <person name="Varona S."/>
            <person name="Cuesta I."/>
            <person name="Sumanam S."/>
            <person name="Adisakwattana P."/>
            <person name="Gasser R.B."/>
            <person name="Hernandez-Gonzalez A."/>
            <person name="Young N.D."/>
            <person name="Perteguer M.J."/>
        </authorList>
    </citation>
    <scope>NUCLEOTIDE SEQUENCE [LARGE SCALE GENOMIC DNA]</scope>
    <source>
        <strain evidence="7">AL3</strain>
        <tissue evidence="7">Liver</tissue>
    </source>
</reference>
<dbReference type="AlphaFoldDB" id="A0ABD6EU35"/>
<sequence length="321" mass="36201">MTKIEFDLETTTTTDNHTSITSDRIRRRRNERESLDESEERCSSSLARLIANEAQLDSSRTGPVIPFLYRFGGTLKRIASSNAFLSSFMPVSDEDEEAGPRVTLIPHEKHYDEEQAADKNWIQRAYHSLHGDFASMGLLLFLYLLQGIPLGLIAAIPLVLQSKNVSYAEQAVFSFAHWPFSLKLFWAPIVDSVYCKRLGRRKSWMVPCQYLIGIFLVLLSYKVSNFMGENEPHSKPNVLFLMLVFLPLNFLAATQDIAVDGWALTMLSRKNVGYASTCNAVGQTAGFFMGNVVYLTLDSPEFANRFFRVKPQPYGLVTLSG</sequence>
<keyword evidence="2 6" id="KW-0812">Transmembrane</keyword>
<dbReference type="PANTHER" id="PTHR12778">
    <property type="entry name" value="SOLUTE CARRIER FAMILY 33 ACETYL-COA TRANSPORTER -RELATED"/>
    <property type="match status" value="1"/>
</dbReference>
<comment type="caution">
    <text evidence="7">The sequence shown here is derived from an EMBL/GenBank/DDBJ whole genome shotgun (WGS) entry which is preliminary data.</text>
</comment>
<evidence type="ECO:0000256" key="1">
    <source>
        <dbReference type="ARBA" id="ARBA00004141"/>
    </source>
</evidence>
<evidence type="ECO:0000256" key="5">
    <source>
        <dbReference type="SAM" id="MobiDB-lite"/>
    </source>
</evidence>
<gene>
    <name evidence="7" type="ORF">AB6A40_010177</name>
</gene>
<feature type="region of interest" description="Disordered" evidence="5">
    <location>
        <begin position="1"/>
        <end position="39"/>
    </location>
</feature>
<dbReference type="SUPFAM" id="SSF103473">
    <property type="entry name" value="MFS general substrate transporter"/>
    <property type="match status" value="1"/>
</dbReference>
<evidence type="ECO:0000313" key="8">
    <source>
        <dbReference type="Proteomes" id="UP001608902"/>
    </source>
</evidence>
<organism evidence="7 8">
    <name type="scientific">Gnathostoma spinigerum</name>
    <dbReference type="NCBI Taxonomy" id="75299"/>
    <lineage>
        <taxon>Eukaryota</taxon>
        <taxon>Metazoa</taxon>
        <taxon>Ecdysozoa</taxon>
        <taxon>Nematoda</taxon>
        <taxon>Chromadorea</taxon>
        <taxon>Rhabditida</taxon>
        <taxon>Spirurina</taxon>
        <taxon>Gnathostomatomorpha</taxon>
        <taxon>Gnathostomatoidea</taxon>
        <taxon>Gnathostomatidae</taxon>
        <taxon>Gnathostoma</taxon>
    </lineage>
</organism>
<keyword evidence="3 6" id="KW-1133">Transmembrane helix</keyword>
<feature type="transmembrane region" description="Helical" evidence="6">
    <location>
        <begin position="206"/>
        <end position="223"/>
    </location>
</feature>
<evidence type="ECO:0000256" key="3">
    <source>
        <dbReference type="ARBA" id="ARBA00022989"/>
    </source>
</evidence>
<evidence type="ECO:0000313" key="7">
    <source>
        <dbReference type="EMBL" id="MFH4983468.1"/>
    </source>
</evidence>
<feature type="transmembrane region" description="Helical" evidence="6">
    <location>
        <begin position="238"/>
        <end position="259"/>
    </location>
</feature>